<evidence type="ECO:0000313" key="2">
    <source>
        <dbReference type="Proteomes" id="UP000190961"/>
    </source>
</evidence>
<dbReference type="RefSeq" id="WP_079689567.1">
    <property type="nucleotide sequence ID" value="NZ_FUZU01000004.1"/>
</dbReference>
<dbReference type="STRING" id="688867.SAMN05660236_5065"/>
<organism evidence="1 2">
    <name type="scientific">Ohtaekwangia koreensis</name>
    <dbReference type="NCBI Taxonomy" id="688867"/>
    <lineage>
        <taxon>Bacteria</taxon>
        <taxon>Pseudomonadati</taxon>
        <taxon>Bacteroidota</taxon>
        <taxon>Cytophagia</taxon>
        <taxon>Cytophagales</taxon>
        <taxon>Fulvivirgaceae</taxon>
        <taxon>Ohtaekwangia</taxon>
    </lineage>
</organism>
<name>A0A1T5MD75_9BACT</name>
<dbReference type="AlphaFoldDB" id="A0A1T5MD75"/>
<gene>
    <name evidence="1" type="ORF">SAMN05660236_5065</name>
</gene>
<dbReference type="EMBL" id="FUZU01000004">
    <property type="protein sequence ID" value="SKC86105.1"/>
    <property type="molecule type" value="Genomic_DNA"/>
</dbReference>
<keyword evidence="2" id="KW-1185">Reference proteome</keyword>
<sequence length="147" mass="17321">MSDLTTSFFKTEAEILHLIDGFKNRTLPIEQWTHEAHLITALWFNKNYSEFEAICYLRSGIITYNISAGGENTHEKGYHETLTLFWSKIIRDFILKNVNLPLIELCDTLFKSEWTSKELPLQFYTRELLFSVRARATWVEPDKLSLR</sequence>
<accession>A0A1T5MD75</accession>
<dbReference type="OrthoDB" id="117988at2"/>
<protein>
    <submittedName>
        <fullName evidence="1">Uncharacterized protein</fullName>
    </submittedName>
</protein>
<evidence type="ECO:0000313" key="1">
    <source>
        <dbReference type="EMBL" id="SKC86105.1"/>
    </source>
</evidence>
<reference evidence="1 2" key="1">
    <citation type="submission" date="2017-02" db="EMBL/GenBank/DDBJ databases">
        <authorList>
            <person name="Peterson S.W."/>
        </authorList>
    </citation>
    <scope>NUCLEOTIDE SEQUENCE [LARGE SCALE GENOMIC DNA]</scope>
    <source>
        <strain evidence="1 2">DSM 25262</strain>
    </source>
</reference>
<dbReference type="Proteomes" id="UP000190961">
    <property type="component" value="Unassembled WGS sequence"/>
</dbReference>
<proteinExistence type="predicted"/>